<accession>A0ABR5ACY5</accession>
<dbReference type="RefSeq" id="WP_041050235.1">
    <property type="nucleotide sequence ID" value="NZ_JXAK01000048.1"/>
</dbReference>
<proteinExistence type="predicted"/>
<keyword evidence="1" id="KW-0175">Coiled coil</keyword>
<keyword evidence="4" id="KW-1185">Reference proteome</keyword>
<reference evidence="3 4" key="1">
    <citation type="submission" date="2014-12" db="EMBL/GenBank/DDBJ databases">
        <title>Draft genome sequence of Paenibacillus kamchatkensis strain B-2647.</title>
        <authorList>
            <person name="Karlyshev A.V."/>
            <person name="Kudryashova E.B."/>
        </authorList>
    </citation>
    <scope>NUCLEOTIDE SEQUENCE [LARGE SCALE GENOMIC DNA]</scope>
    <source>
        <strain evidence="3 4">VKM B-2647</strain>
    </source>
</reference>
<sequence>MLLYQMSQLLNERQRLQRELRSQDGDAANALQSQIQELEERLYGPAREWLASTQASAPQDVPANAYEPPVLTSPELGLQ</sequence>
<feature type="coiled-coil region" evidence="1">
    <location>
        <begin position="6"/>
        <end position="41"/>
    </location>
</feature>
<evidence type="ECO:0000313" key="4">
    <source>
        <dbReference type="Proteomes" id="UP000031967"/>
    </source>
</evidence>
<protein>
    <submittedName>
        <fullName evidence="3">Uncharacterized protein</fullName>
    </submittedName>
</protein>
<evidence type="ECO:0000256" key="1">
    <source>
        <dbReference type="SAM" id="Coils"/>
    </source>
</evidence>
<gene>
    <name evidence="3" type="ORF">SD70_23520</name>
</gene>
<dbReference type="Proteomes" id="UP000031967">
    <property type="component" value="Unassembled WGS sequence"/>
</dbReference>
<feature type="region of interest" description="Disordered" evidence="2">
    <location>
        <begin position="49"/>
        <end position="79"/>
    </location>
</feature>
<comment type="caution">
    <text evidence="3">The sequence shown here is derived from an EMBL/GenBank/DDBJ whole genome shotgun (WGS) entry which is preliminary data.</text>
</comment>
<name>A0ABR5ACY5_9BACL</name>
<evidence type="ECO:0000256" key="2">
    <source>
        <dbReference type="SAM" id="MobiDB-lite"/>
    </source>
</evidence>
<dbReference type="EMBL" id="JXAK01000048">
    <property type="protein sequence ID" value="KIL38921.1"/>
    <property type="molecule type" value="Genomic_DNA"/>
</dbReference>
<organism evidence="3 4">
    <name type="scientific">Gordoniibacillus kamchatkensis</name>
    <dbReference type="NCBI Taxonomy" id="1590651"/>
    <lineage>
        <taxon>Bacteria</taxon>
        <taxon>Bacillati</taxon>
        <taxon>Bacillota</taxon>
        <taxon>Bacilli</taxon>
        <taxon>Bacillales</taxon>
        <taxon>Paenibacillaceae</taxon>
        <taxon>Gordoniibacillus</taxon>
    </lineage>
</organism>
<evidence type="ECO:0000313" key="3">
    <source>
        <dbReference type="EMBL" id="KIL38921.1"/>
    </source>
</evidence>